<dbReference type="FunFam" id="3.40.50.300:FF:000006">
    <property type="entry name" value="DNA-binding transcriptional regulator NtrC"/>
    <property type="match status" value="1"/>
</dbReference>
<dbReference type="PANTHER" id="PTHR32071">
    <property type="entry name" value="TRANSCRIPTIONAL REGULATORY PROTEIN"/>
    <property type="match status" value="1"/>
</dbReference>
<dbReference type="EMBL" id="RJJR01000017">
    <property type="protein sequence ID" value="RNI33679.1"/>
    <property type="molecule type" value="Genomic_DNA"/>
</dbReference>
<dbReference type="SUPFAM" id="SSF52172">
    <property type="entry name" value="CheY-like"/>
    <property type="match status" value="1"/>
</dbReference>
<keyword evidence="1" id="KW-0547">Nucleotide-binding</keyword>
<name>A0A3M9N7C6_9BACT</name>
<evidence type="ECO:0000313" key="9">
    <source>
        <dbReference type="Proteomes" id="UP000267223"/>
    </source>
</evidence>
<keyword evidence="4" id="KW-0804">Transcription</keyword>
<dbReference type="InterPro" id="IPR002197">
    <property type="entry name" value="HTH_Fis"/>
</dbReference>
<keyword evidence="2" id="KW-0067">ATP-binding</keyword>
<dbReference type="PROSITE" id="PS00676">
    <property type="entry name" value="SIGMA54_INTERACT_2"/>
    <property type="match status" value="1"/>
</dbReference>
<dbReference type="GO" id="GO:0043565">
    <property type="term" value="F:sequence-specific DNA binding"/>
    <property type="evidence" value="ECO:0007669"/>
    <property type="project" value="InterPro"/>
</dbReference>
<evidence type="ECO:0000256" key="4">
    <source>
        <dbReference type="ARBA" id="ARBA00023163"/>
    </source>
</evidence>
<evidence type="ECO:0000256" key="5">
    <source>
        <dbReference type="PROSITE-ProRule" id="PRU00169"/>
    </source>
</evidence>
<dbReference type="PROSITE" id="PS50110">
    <property type="entry name" value="RESPONSE_REGULATORY"/>
    <property type="match status" value="1"/>
</dbReference>
<dbReference type="AlphaFoldDB" id="A0A3M9N7C6"/>
<dbReference type="InterPro" id="IPR011006">
    <property type="entry name" value="CheY-like_superfamily"/>
</dbReference>
<comment type="caution">
    <text evidence="8">The sequence shown here is derived from an EMBL/GenBank/DDBJ whole genome shotgun (WGS) entry which is preliminary data.</text>
</comment>
<dbReference type="Proteomes" id="UP000267223">
    <property type="component" value="Unassembled WGS sequence"/>
</dbReference>
<dbReference type="InterPro" id="IPR027417">
    <property type="entry name" value="P-loop_NTPase"/>
</dbReference>
<dbReference type="GO" id="GO:0000160">
    <property type="term" value="P:phosphorelay signal transduction system"/>
    <property type="evidence" value="ECO:0007669"/>
    <property type="project" value="InterPro"/>
</dbReference>
<dbReference type="PROSITE" id="PS00675">
    <property type="entry name" value="SIGMA54_INTERACT_1"/>
    <property type="match status" value="1"/>
</dbReference>
<dbReference type="OrthoDB" id="9767106at2"/>
<dbReference type="Pfam" id="PF25601">
    <property type="entry name" value="AAA_lid_14"/>
    <property type="match status" value="1"/>
</dbReference>
<dbReference type="Pfam" id="PF02954">
    <property type="entry name" value="HTH_8"/>
    <property type="match status" value="1"/>
</dbReference>
<accession>A0A3M9N7C6</accession>
<dbReference type="SMART" id="SM00448">
    <property type="entry name" value="REC"/>
    <property type="match status" value="1"/>
</dbReference>
<feature type="modified residue" description="4-aspartylphosphate" evidence="5">
    <location>
        <position position="53"/>
    </location>
</feature>
<dbReference type="PANTHER" id="PTHR32071:SF81">
    <property type="entry name" value="PROPIONATE CATABOLISM OPERON REGULATORY PROTEIN"/>
    <property type="match status" value="1"/>
</dbReference>
<dbReference type="GO" id="GO:0005524">
    <property type="term" value="F:ATP binding"/>
    <property type="evidence" value="ECO:0007669"/>
    <property type="project" value="UniProtKB-KW"/>
</dbReference>
<evidence type="ECO:0000256" key="3">
    <source>
        <dbReference type="ARBA" id="ARBA00023015"/>
    </source>
</evidence>
<dbReference type="SUPFAM" id="SSF46689">
    <property type="entry name" value="Homeodomain-like"/>
    <property type="match status" value="1"/>
</dbReference>
<dbReference type="PROSITE" id="PS50045">
    <property type="entry name" value="SIGMA54_INTERACT_4"/>
    <property type="match status" value="1"/>
</dbReference>
<dbReference type="InterPro" id="IPR058031">
    <property type="entry name" value="AAA_lid_NorR"/>
</dbReference>
<dbReference type="GO" id="GO:0006355">
    <property type="term" value="P:regulation of DNA-templated transcription"/>
    <property type="evidence" value="ECO:0007669"/>
    <property type="project" value="InterPro"/>
</dbReference>
<evidence type="ECO:0000259" key="7">
    <source>
        <dbReference type="PROSITE" id="PS50110"/>
    </source>
</evidence>
<evidence type="ECO:0000313" key="8">
    <source>
        <dbReference type="EMBL" id="RNI33679.1"/>
    </source>
</evidence>
<dbReference type="RefSeq" id="WP_123122165.1">
    <property type="nucleotide sequence ID" value="NZ_RJJR01000017.1"/>
</dbReference>
<dbReference type="InterPro" id="IPR025943">
    <property type="entry name" value="Sigma_54_int_dom_ATP-bd_2"/>
</dbReference>
<keyword evidence="9" id="KW-1185">Reference proteome</keyword>
<evidence type="ECO:0000259" key="6">
    <source>
        <dbReference type="PROSITE" id="PS50045"/>
    </source>
</evidence>
<dbReference type="Gene3D" id="1.10.8.60">
    <property type="match status" value="1"/>
</dbReference>
<dbReference type="InterPro" id="IPR009057">
    <property type="entry name" value="Homeodomain-like_sf"/>
</dbReference>
<keyword evidence="3" id="KW-0805">Transcription regulation</keyword>
<evidence type="ECO:0000256" key="1">
    <source>
        <dbReference type="ARBA" id="ARBA00022741"/>
    </source>
</evidence>
<dbReference type="Pfam" id="PF00072">
    <property type="entry name" value="Response_reg"/>
    <property type="match status" value="1"/>
</dbReference>
<feature type="domain" description="Response regulatory" evidence="7">
    <location>
        <begin position="4"/>
        <end position="118"/>
    </location>
</feature>
<dbReference type="InterPro" id="IPR002078">
    <property type="entry name" value="Sigma_54_int"/>
</dbReference>
<feature type="domain" description="Sigma-54 factor interaction" evidence="6">
    <location>
        <begin position="152"/>
        <end position="381"/>
    </location>
</feature>
<reference evidence="8 9" key="1">
    <citation type="submission" date="2018-11" db="EMBL/GenBank/DDBJ databases">
        <title>Draft genome sequence of Ferruginibacter sp. BO-59.</title>
        <authorList>
            <person name="Im W.T."/>
        </authorList>
    </citation>
    <scope>NUCLEOTIDE SEQUENCE [LARGE SCALE GENOMIC DNA]</scope>
    <source>
        <strain evidence="8 9">BO-59</strain>
    </source>
</reference>
<dbReference type="InterPro" id="IPR001789">
    <property type="entry name" value="Sig_transdc_resp-reg_receiver"/>
</dbReference>
<organism evidence="8 9">
    <name type="scientific">Hanamia caeni</name>
    <dbReference type="NCBI Taxonomy" id="2294116"/>
    <lineage>
        <taxon>Bacteria</taxon>
        <taxon>Pseudomonadati</taxon>
        <taxon>Bacteroidota</taxon>
        <taxon>Chitinophagia</taxon>
        <taxon>Chitinophagales</taxon>
        <taxon>Chitinophagaceae</taxon>
        <taxon>Hanamia</taxon>
    </lineage>
</organism>
<dbReference type="InterPro" id="IPR003593">
    <property type="entry name" value="AAA+_ATPase"/>
</dbReference>
<proteinExistence type="predicted"/>
<keyword evidence="5" id="KW-0597">Phosphoprotein</keyword>
<dbReference type="SMART" id="SM00382">
    <property type="entry name" value="AAA"/>
    <property type="match status" value="1"/>
</dbReference>
<dbReference type="CDD" id="cd00009">
    <property type="entry name" value="AAA"/>
    <property type="match status" value="1"/>
</dbReference>
<protein>
    <submittedName>
        <fullName evidence="8">Sigma-54-dependent Fis family transcriptional regulator</fullName>
    </submittedName>
</protein>
<evidence type="ECO:0000256" key="2">
    <source>
        <dbReference type="ARBA" id="ARBA00022840"/>
    </source>
</evidence>
<dbReference type="SUPFAM" id="SSF52540">
    <property type="entry name" value="P-loop containing nucleoside triphosphate hydrolases"/>
    <property type="match status" value="1"/>
</dbReference>
<dbReference type="Gene3D" id="3.40.50.2300">
    <property type="match status" value="1"/>
</dbReference>
<gene>
    <name evidence="8" type="ORF">EFY79_18155</name>
</gene>
<dbReference type="Gene3D" id="3.40.50.300">
    <property type="entry name" value="P-loop containing nucleotide triphosphate hydrolases"/>
    <property type="match status" value="1"/>
</dbReference>
<dbReference type="InterPro" id="IPR025662">
    <property type="entry name" value="Sigma_54_int_dom_ATP-bd_1"/>
</dbReference>
<sequence>MNKRILIIDDDFDMCTLLGRFLEKKGYETEAAHNASKGLAKFNEFHFDIVLCDFRLGDKDGKEVLTKIKEAKPKTIVIIITGYSDIKTAVDVIKMGAFDYITKPLIPDEVINVIEKALAAPAPQAVMDPQKTNSQSSAKKKIYELSSNNEYLIGQDTETAKIYRQIEMVAPTNYSVILYGESGTGKEVIAKTIHEASTRKGKPFIAMDCGTLSKELSGSELFGHVKGAFTGAVADKEGHFEMANGGTLFLDEVSNLPKDVQASLLRVIQERKYKRVGGTKEMGVDVRIIVASNENLQEAYQRGKFREDLYHRFNEFSINLPPLRKRKSDIPLFAQFFLDRTNIELEKNIEGYEEDVEEMFLNYAWPGNLREFRNVVRRAVLLTSSGKINSKVLPWEITQATLQPEYANNISANHSVQNTGIKEVDLKDAAAKAEYETIMNVLKEVNFNKTKAAEILKIDRKTLYNKIKIYESL</sequence>
<dbReference type="Pfam" id="PF00158">
    <property type="entry name" value="Sigma54_activat"/>
    <property type="match status" value="1"/>
</dbReference>
<dbReference type="Gene3D" id="1.10.10.60">
    <property type="entry name" value="Homeodomain-like"/>
    <property type="match status" value="1"/>
</dbReference>